<organism evidence="1 2">
    <name type="scientific">Streblomastix strix</name>
    <dbReference type="NCBI Taxonomy" id="222440"/>
    <lineage>
        <taxon>Eukaryota</taxon>
        <taxon>Metamonada</taxon>
        <taxon>Preaxostyla</taxon>
        <taxon>Oxymonadida</taxon>
        <taxon>Streblomastigidae</taxon>
        <taxon>Streblomastix</taxon>
    </lineage>
</organism>
<dbReference type="InterPro" id="IPR036465">
    <property type="entry name" value="vWFA_dom_sf"/>
</dbReference>
<feature type="non-terminal residue" evidence="1">
    <location>
        <position position="309"/>
    </location>
</feature>
<dbReference type="AlphaFoldDB" id="A0A5J4UAZ6"/>
<evidence type="ECO:0000313" key="2">
    <source>
        <dbReference type="Proteomes" id="UP000324800"/>
    </source>
</evidence>
<dbReference type="Proteomes" id="UP000324800">
    <property type="component" value="Unassembled WGS sequence"/>
</dbReference>
<evidence type="ECO:0000313" key="1">
    <source>
        <dbReference type="EMBL" id="KAA6367727.1"/>
    </source>
</evidence>
<protein>
    <submittedName>
        <fullName evidence="1">Uncharacterized protein</fullName>
    </submittedName>
</protein>
<dbReference type="SUPFAM" id="SSF53300">
    <property type="entry name" value="vWA-like"/>
    <property type="match status" value="1"/>
</dbReference>
<name>A0A5J4UAZ6_9EUKA</name>
<dbReference type="OrthoDB" id="2343366at2759"/>
<comment type="caution">
    <text evidence="1">The sequence shown here is derived from an EMBL/GenBank/DDBJ whole genome shotgun (WGS) entry which is preliminary data.</text>
</comment>
<proteinExistence type="predicted"/>
<sequence>MKIVRYLKWMAIYTNEYFFKLSLESFHILAECEQNHDLILEHLCCFPLYLFEKHDLLLEEEFLTGVNKILEVEKNKIKPDNLINFLKLIINLFKYGILETKAKVMKQIPVSRLEILSNNSDSGVSQYAKQALDYFRQFDEEKEKLEMETLQPMEGYHGRQLTNFSFPLQAAIQIAQRNPPDYECNIIFFTSQDCCICFGNEIVELNRMNIWIEAIGFLNADQTTLDILVRNGGHYSIAGTMEEVHNLFTQLAQKVFQQCDSQKSISPPPQSQPQLPISIPEYEITDVLILHIEKHHYLNCLKESQGDQQ</sequence>
<dbReference type="EMBL" id="SNRW01018036">
    <property type="protein sequence ID" value="KAA6367727.1"/>
    <property type="molecule type" value="Genomic_DNA"/>
</dbReference>
<accession>A0A5J4UAZ6</accession>
<reference evidence="1 2" key="1">
    <citation type="submission" date="2019-03" db="EMBL/GenBank/DDBJ databases">
        <title>Single cell metagenomics reveals metabolic interactions within the superorganism composed of flagellate Streblomastix strix and complex community of Bacteroidetes bacteria on its surface.</title>
        <authorList>
            <person name="Treitli S.C."/>
            <person name="Kolisko M."/>
            <person name="Husnik F."/>
            <person name="Keeling P."/>
            <person name="Hampl V."/>
        </authorList>
    </citation>
    <scope>NUCLEOTIDE SEQUENCE [LARGE SCALE GENOMIC DNA]</scope>
    <source>
        <strain evidence="1">ST1C</strain>
    </source>
</reference>
<gene>
    <name evidence="1" type="ORF">EZS28_036746</name>
</gene>